<reference evidence="2 3" key="1">
    <citation type="submission" date="2020-05" db="EMBL/GenBank/DDBJ databases">
        <title>Whole genome sequencing and identification of novel metabolites from Paenibacillus alvei strain JR949.</title>
        <authorList>
            <person name="Rajendhran J."/>
            <person name="Sree Pranav P."/>
            <person name="Mahalakshmi B."/>
            <person name="Karthikeyan R."/>
        </authorList>
    </citation>
    <scope>NUCLEOTIDE SEQUENCE [LARGE SCALE GENOMIC DNA]</scope>
    <source>
        <strain evidence="2 3">JR949</strain>
    </source>
</reference>
<proteinExistence type="predicted"/>
<name>A0AAP6ZXE0_PAEAL</name>
<dbReference type="AlphaFoldDB" id="A0AAP6ZXE0"/>
<comment type="caution">
    <text evidence="2">The sequence shown here is derived from an EMBL/GenBank/DDBJ whole genome shotgun (WGS) entry which is preliminary data.</text>
</comment>
<evidence type="ECO:0000313" key="2">
    <source>
        <dbReference type="EMBL" id="NOJ71426.1"/>
    </source>
</evidence>
<dbReference type="EMBL" id="JABFOR010000014">
    <property type="protein sequence ID" value="NOJ71426.1"/>
    <property type="molecule type" value="Genomic_DNA"/>
</dbReference>
<organism evidence="2 3">
    <name type="scientific">Paenibacillus alvei</name>
    <name type="common">Bacillus alvei</name>
    <dbReference type="NCBI Taxonomy" id="44250"/>
    <lineage>
        <taxon>Bacteria</taxon>
        <taxon>Bacillati</taxon>
        <taxon>Bacillota</taxon>
        <taxon>Bacilli</taxon>
        <taxon>Bacillales</taxon>
        <taxon>Paenibacillaceae</taxon>
        <taxon>Paenibacillus</taxon>
    </lineage>
</organism>
<dbReference type="Proteomes" id="UP000552038">
    <property type="component" value="Unassembled WGS sequence"/>
</dbReference>
<accession>A0AAP6ZXE0</accession>
<evidence type="ECO:0000256" key="1">
    <source>
        <dbReference type="SAM" id="Coils"/>
    </source>
</evidence>
<protein>
    <submittedName>
        <fullName evidence="2">DUF3102 domain-containing protein</fullName>
    </submittedName>
</protein>
<dbReference type="Pfam" id="PF11300">
    <property type="entry name" value="DUF3102"/>
    <property type="match status" value="1"/>
</dbReference>
<evidence type="ECO:0000313" key="3">
    <source>
        <dbReference type="Proteomes" id="UP000552038"/>
    </source>
</evidence>
<dbReference type="InterPro" id="IPR021451">
    <property type="entry name" value="DUF3102"/>
</dbReference>
<sequence length="228" mass="26011">MRGELGVLLLRDIHVITAEINAYKRIAGEAIFEIGRRLKYVKENDLVHGEWEQWLRSIDVAPQTARKFIQAYEQFGKRSTSSDLSIGKIFEMLSLPTSVDRADFIAQPHTIPSTGATKTVDEMTVRELREVKKALKDAETARKEAEARANKAQEDYEIVRDTLEAIEAQPPKVVADPTMSDRLKRYEARYGDIDGEVIRLQYPAFREQNRGNTMLFGNTRNSSTNYCI</sequence>
<gene>
    <name evidence="2" type="ORF">HMI46_12745</name>
</gene>
<keyword evidence="1" id="KW-0175">Coiled coil</keyword>
<feature type="coiled-coil region" evidence="1">
    <location>
        <begin position="128"/>
        <end position="169"/>
    </location>
</feature>